<gene>
    <name evidence="2" type="ORF">EIN_047710</name>
</gene>
<keyword evidence="3" id="KW-1185">Reference proteome</keyword>
<dbReference type="EMBL" id="KB206215">
    <property type="protein sequence ID" value="ELP94468.1"/>
    <property type="molecule type" value="Genomic_DNA"/>
</dbReference>
<feature type="compositionally biased region" description="Basic and acidic residues" evidence="1">
    <location>
        <begin position="135"/>
        <end position="152"/>
    </location>
</feature>
<feature type="compositionally biased region" description="Polar residues" evidence="1">
    <location>
        <begin position="18"/>
        <end position="27"/>
    </location>
</feature>
<protein>
    <submittedName>
        <fullName evidence="2">Uncharacterized protein</fullName>
    </submittedName>
</protein>
<proteinExistence type="predicted"/>
<dbReference type="OrthoDB" id="29514at2759"/>
<evidence type="ECO:0000313" key="2">
    <source>
        <dbReference type="EMBL" id="ELP94468.1"/>
    </source>
</evidence>
<accession>A0A0A1UDE9</accession>
<name>A0A0A1UDE9_ENTIV</name>
<feature type="compositionally biased region" description="Acidic residues" evidence="1">
    <location>
        <begin position="123"/>
        <end position="134"/>
    </location>
</feature>
<evidence type="ECO:0000313" key="3">
    <source>
        <dbReference type="Proteomes" id="UP000014680"/>
    </source>
</evidence>
<feature type="region of interest" description="Disordered" evidence="1">
    <location>
        <begin position="114"/>
        <end position="154"/>
    </location>
</feature>
<dbReference type="RefSeq" id="XP_004261239.1">
    <property type="nucleotide sequence ID" value="XM_004261191.1"/>
</dbReference>
<dbReference type="AlphaFoldDB" id="A0A0A1UDE9"/>
<sequence length="177" mass="20212">MTEQKDILEAKTNEKNIEPQSSESSDSGEMVVGECTKGRSLLDGEDSDDNYPSNETTTYRSFTAQTAEPLKSPQDNQAVVDQCKVRYEGKIKENESWDWKNEKFSDEEEIELGDYEKLHFGDELSDSENGEDEKLENKEEKDTNDAVEEDHSSMINTQAIDKFLNDDSFEECHKMDG</sequence>
<dbReference type="GeneID" id="14893454"/>
<dbReference type="KEGG" id="eiv:EIN_047710"/>
<dbReference type="Proteomes" id="UP000014680">
    <property type="component" value="Unassembled WGS sequence"/>
</dbReference>
<feature type="compositionally biased region" description="Polar residues" evidence="1">
    <location>
        <begin position="50"/>
        <end position="66"/>
    </location>
</feature>
<dbReference type="OMA" id="SSMINTQ"/>
<feature type="region of interest" description="Disordered" evidence="1">
    <location>
        <begin position="1"/>
        <end position="79"/>
    </location>
</feature>
<organism evidence="2 3">
    <name type="scientific">Entamoeba invadens IP1</name>
    <dbReference type="NCBI Taxonomy" id="370355"/>
    <lineage>
        <taxon>Eukaryota</taxon>
        <taxon>Amoebozoa</taxon>
        <taxon>Evosea</taxon>
        <taxon>Archamoebae</taxon>
        <taxon>Mastigamoebida</taxon>
        <taxon>Entamoebidae</taxon>
        <taxon>Entamoeba</taxon>
    </lineage>
</organism>
<evidence type="ECO:0000256" key="1">
    <source>
        <dbReference type="SAM" id="MobiDB-lite"/>
    </source>
</evidence>
<feature type="compositionally biased region" description="Basic and acidic residues" evidence="1">
    <location>
        <begin position="1"/>
        <end position="17"/>
    </location>
</feature>
<dbReference type="VEuPathDB" id="AmoebaDB:EIN_047710"/>
<reference evidence="2 3" key="1">
    <citation type="submission" date="2012-10" db="EMBL/GenBank/DDBJ databases">
        <authorList>
            <person name="Zafar N."/>
            <person name="Inman J."/>
            <person name="Hall N."/>
            <person name="Lorenzi H."/>
            <person name="Caler E."/>
        </authorList>
    </citation>
    <scope>NUCLEOTIDE SEQUENCE [LARGE SCALE GENOMIC DNA]</scope>
    <source>
        <strain evidence="2 3">IP1</strain>
    </source>
</reference>